<keyword evidence="1" id="KW-0489">Methyltransferase</keyword>
<dbReference type="InterPro" id="IPR025714">
    <property type="entry name" value="Methyltranfer_dom"/>
</dbReference>
<dbReference type="PANTHER" id="PTHR12843">
    <property type="entry name" value="PROTEIN-LYSINE N-METHYLTRANSFERASE METTL10"/>
    <property type="match status" value="1"/>
</dbReference>
<dbReference type="Pfam" id="PF13847">
    <property type="entry name" value="Methyltransf_31"/>
    <property type="match status" value="1"/>
</dbReference>
<dbReference type="GO" id="GO:0032259">
    <property type="term" value="P:methylation"/>
    <property type="evidence" value="ECO:0007669"/>
    <property type="project" value="UniProtKB-KW"/>
</dbReference>
<dbReference type="EC" id="2.1.1.-" evidence="1"/>
<dbReference type="HAMAP" id="MF_03188">
    <property type="entry name" value="Methyltr_EFM4"/>
    <property type="match status" value="1"/>
</dbReference>
<protein>
    <recommendedName>
        <fullName evidence="1">Protein-lysine N-methyltransferase OFUS_LOCUS10363</fullName>
        <ecNumber evidence="1">2.1.1.-</ecNumber>
    </recommendedName>
</protein>
<evidence type="ECO:0000313" key="4">
    <source>
        <dbReference type="Proteomes" id="UP000749559"/>
    </source>
</evidence>
<keyword evidence="1" id="KW-0949">S-adenosyl-L-methionine</keyword>
<name>A0A8J1XGK7_OWEFU</name>
<keyword evidence="1" id="KW-0963">Cytoplasm</keyword>
<dbReference type="GO" id="GO:0005737">
    <property type="term" value="C:cytoplasm"/>
    <property type="evidence" value="ECO:0007669"/>
    <property type="project" value="UniProtKB-SubCell"/>
</dbReference>
<dbReference type="EMBL" id="CAIIXF020000005">
    <property type="protein sequence ID" value="CAH1784113.1"/>
    <property type="molecule type" value="Genomic_DNA"/>
</dbReference>
<accession>A0A8J1XGK7</accession>
<dbReference type="Gene3D" id="3.40.50.150">
    <property type="entry name" value="Vaccinia Virus protein VP39"/>
    <property type="match status" value="1"/>
</dbReference>
<comment type="function">
    <text evidence="1">S-adenosyl-L-methionine-dependent protein-lysine N-methyltransferase that methylates elongation factor 1-alpha.</text>
</comment>
<proteinExistence type="inferred from homology"/>
<dbReference type="GO" id="GO:0016279">
    <property type="term" value="F:protein-lysine N-methyltransferase activity"/>
    <property type="evidence" value="ECO:0007669"/>
    <property type="project" value="UniProtKB-UniRule"/>
</dbReference>
<sequence>MSAPMSGNENCENELDSSKLGTKPFWDDAYKEEIQNFKINGDVGEVWFGEDTMERVVDWINENDSVTKSSSILDIGTGNGVMLLELHALGYESLTGVDYSDGAVELAKSIAASKDAYIKFETADILADLTCTECLALRQTYDVCVDKGTYDAISLNPNNVTECRQKYIENVWKILNENGLLVITSCNWTKEELLNHFSKGFKFQHHIRAPTFQFGGKTGSTVTSLIFQKSQM</sequence>
<comment type="similarity">
    <text evidence="1">Belongs to the class I-like SAM-binding methyltransferase superfamily. EFM4 family.</text>
</comment>
<comment type="subcellular location">
    <subcellularLocation>
        <location evidence="1">Cytoplasm</location>
    </subcellularLocation>
</comment>
<evidence type="ECO:0000313" key="3">
    <source>
        <dbReference type="EMBL" id="CAH1784113.1"/>
    </source>
</evidence>
<comment type="caution">
    <text evidence="3">The sequence shown here is derived from an EMBL/GenBank/DDBJ whole genome shotgun (WGS) entry which is preliminary data.</text>
</comment>
<dbReference type="SUPFAM" id="SSF53335">
    <property type="entry name" value="S-adenosyl-L-methionine-dependent methyltransferases"/>
    <property type="match status" value="1"/>
</dbReference>
<keyword evidence="1" id="KW-0808">Transferase</keyword>
<gene>
    <name evidence="3" type="ORF">OFUS_LOCUS10363</name>
</gene>
<feature type="domain" description="Methyltransferase" evidence="2">
    <location>
        <begin position="68"/>
        <end position="205"/>
    </location>
</feature>
<dbReference type="InterPro" id="IPR029063">
    <property type="entry name" value="SAM-dependent_MTases_sf"/>
</dbReference>
<organism evidence="3 4">
    <name type="scientific">Owenia fusiformis</name>
    <name type="common">Polychaete worm</name>
    <dbReference type="NCBI Taxonomy" id="6347"/>
    <lineage>
        <taxon>Eukaryota</taxon>
        <taxon>Metazoa</taxon>
        <taxon>Spiralia</taxon>
        <taxon>Lophotrochozoa</taxon>
        <taxon>Annelida</taxon>
        <taxon>Polychaeta</taxon>
        <taxon>Sedentaria</taxon>
        <taxon>Canalipalpata</taxon>
        <taxon>Sabellida</taxon>
        <taxon>Oweniida</taxon>
        <taxon>Oweniidae</taxon>
        <taxon>Owenia</taxon>
    </lineage>
</organism>
<dbReference type="InterPro" id="IPR026635">
    <property type="entry name" value="Efm4/METTL10"/>
</dbReference>
<dbReference type="CDD" id="cd02440">
    <property type="entry name" value="AdoMet_MTases"/>
    <property type="match status" value="1"/>
</dbReference>
<dbReference type="Proteomes" id="UP000749559">
    <property type="component" value="Unassembled WGS sequence"/>
</dbReference>
<dbReference type="OrthoDB" id="540004at2759"/>
<evidence type="ECO:0000259" key="2">
    <source>
        <dbReference type="Pfam" id="PF13847"/>
    </source>
</evidence>
<keyword evidence="4" id="KW-1185">Reference proteome</keyword>
<dbReference type="PANTHER" id="PTHR12843:SF5">
    <property type="entry name" value="EEF1A LYSINE METHYLTRANSFERASE 2"/>
    <property type="match status" value="1"/>
</dbReference>
<evidence type="ECO:0000256" key="1">
    <source>
        <dbReference type="HAMAP-Rule" id="MF_03188"/>
    </source>
</evidence>
<reference evidence="3" key="1">
    <citation type="submission" date="2022-03" db="EMBL/GenBank/DDBJ databases">
        <authorList>
            <person name="Martin C."/>
        </authorList>
    </citation>
    <scope>NUCLEOTIDE SEQUENCE</scope>
</reference>
<dbReference type="AlphaFoldDB" id="A0A8J1XGK7"/>